<sequence>MIFPRTIIKVADNSGIKFVRCIKIIGSTNKRCARWGELIKASIIMVHTRSKLKRGTVINALIIRCIRQFKRYLGYVKFNDNSVIVLNDKLEPLGSRIFGPILKELKEINQKAFSLTNDVV</sequence>
<evidence type="ECO:0000313" key="5">
    <source>
        <dbReference type="EMBL" id="PIM96585.1"/>
    </source>
</evidence>
<evidence type="ECO:0000256" key="1">
    <source>
        <dbReference type="ARBA" id="ARBA00022980"/>
    </source>
</evidence>
<dbReference type="SMART" id="SM01374">
    <property type="entry name" value="Ribosomal_L14"/>
    <property type="match status" value="1"/>
</dbReference>
<comment type="function">
    <text evidence="3">Binds to 23S rRNA. Forms part of two intersubunit bridges in the 70S ribosome.</text>
</comment>
<accession>A0ABX4MK17</accession>
<evidence type="ECO:0000256" key="3">
    <source>
        <dbReference type="HAMAP-Rule" id="MF_01367"/>
    </source>
</evidence>
<dbReference type="EMBL" id="NXGS01000007">
    <property type="protein sequence ID" value="PIM96585.1"/>
    <property type="molecule type" value="Genomic_DNA"/>
</dbReference>
<organism evidence="5 6">
    <name type="scientific">Candidatus Hodgkinia cicadicola</name>
    <dbReference type="NCBI Taxonomy" id="573658"/>
    <lineage>
        <taxon>Bacteria</taxon>
        <taxon>Pseudomonadati</taxon>
        <taxon>Pseudomonadota</taxon>
        <taxon>Alphaproteobacteria</taxon>
        <taxon>Hyphomicrobiales</taxon>
        <taxon>Candidatus Hodgkinia</taxon>
    </lineage>
</organism>
<dbReference type="SUPFAM" id="SSF50193">
    <property type="entry name" value="Ribosomal protein L14"/>
    <property type="match status" value="1"/>
</dbReference>
<comment type="subunit">
    <text evidence="3">Part of the 50S ribosomal subunit. Forms a cluster with proteins L3 and L19. In the 70S ribosome, L14 and L19 interact and together make contacts with the 16S rRNA in bridges B5 and B8.</text>
</comment>
<comment type="caution">
    <text evidence="5">The sequence shown here is derived from an EMBL/GenBank/DDBJ whole genome shotgun (WGS) entry which is preliminary data.</text>
</comment>
<keyword evidence="2 3" id="KW-0687">Ribonucleoprotein</keyword>
<dbReference type="HAMAP" id="MF_01367">
    <property type="entry name" value="Ribosomal_uL14"/>
    <property type="match status" value="1"/>
</dbReference>
<evidence type="ECO:0000313" key="6">
    <source>
        <dbReference type="Proteomes" id="UP000229529"/>
    </source>
</evidence>
<proteinExistence type="inferred from homology"/>
<gene>
    <name evidence="3 5" type="primary">rplN</name>
    <name evidence="5" type="ORF">alecur_27</name>
</gene>
<evidence type="ECO:0000256" key="4">
    <source>
        <dbReference type="RuleBase" id="RU003949"/>
    </source>
</evidence>
<dbReference type="CDD" id="cd00337">
    <property type="entry name" value="Ribosomal_uL14"/>
    <property type="match status" value="1"/>
</dbReference>
<dbReference type="Gene3D" id="2.40.150.20">
    <property type="entry name" value="Ribosomal protein L14"/>
    <property type="match status" value="1"/>
</dbReference>
<dbReference type="GO" id="GO:0005840">
    <property type="term" value="C:ribosome"/>
    <property type="evidence" value="ECO:0007669"/>
    <property type="project" value="UniProtKB-KW"/>
</dbReference>
<keyword evidence="3" id="KW-0699">rRNA-binding</keyword>
<dbReference type="Pfam" id="PF00238">
    <property type="entry name" value="Ribosomal_L14"/>
    <property type="match status" value="1"/>
</dbReference>
<protein>
    <recommendedName>
        <fullName evidence="3">Large ribosomal subunit protein uL14</fullName>
    </recommendedName>
</protein>
<dbReference type="InterPro" id="IPR036853">
    <property type="entry name" value="Ribosomal_uL14_sf"/>
</dbReference>
<comment type="similarity">
    <text evidence="3 4">Belongs to the universal ribosomal protein uL14 family.</text>
</comment>
<name>A0ABX4MK17_9HYPH</name>
<dbReference type="PANTHER" id="PTHR11761:SF3">
    <property type="entry name" value="LARGE RIBOSOMAL SUBUNIT PROTEIN UL14M"/>
    <property type="match status" value="1"/>
</dbReference>
<reference evidence="5" key="1">
    <citation type="submission" date="2017-09" db="EMBL/GenBank/DDBJ databases">
        <authorList>
            <person name="Campbell M.A."/>
            <person name="Lukasik P."/>
            <person name="Simon C."/>
            <person name="McCutcheon J.P."/>
        </authorList>
    </citation>
    <scope>NUCLEOTIDE SEQUENCE [LARGE SCALE GENOMIC DNA]</scope>
    <source>
        <strain evidence="5">ALECUR</strain>
    </source>
</reference>
<keyword evidence="6" id="KW-1185">Reference proteome</keyword>
<keyword evidence="1 3" id="KW-0689">Ribosomal protein</keyword>
<dbReference type="InterPro" id="IPR000218">
    <property type="entry name" value="Ribosomal_uL14"/>
</dbReference>
<keyword evidence="3" id="KW-0694">RNA-binding</keyword>
<dbReference type="Proteomes" id="UP000229529">
    <property type="component" value="Unassembled WGS sequence"/>
</dbReference>
<dbReference type="PANTHER" id="PTHR11761">
    <property type="entry name" value="50S/60S RIBOSOMAL PROTEIN L14/L23"/>
    <property type="match status" value="1"/>
</dbReference>
<evidence type="ECO:0000256" key="2">
    <source>
        <dbReference type="ARBA" id="ARBA00023274"/>
    </source>
</evidence>